<feature type="domain" description="GerMN" evidence="2">
    <location>
        <begin position="60"/>
        <end position="146"/>
    </location>
</feature>
<accession>A0A140L8Z8</accession>
<name>A0A140L8Z8_9FIRM</name>
<dbReference type="EMBL" id="LOEE01000019">
    <property type="protein sequence ID" value="KXG77023.1"/>
    <property type="molecule type" value="Genomic_DNA"/>
</dbReference>
<dbReference type="SMART" id="SM00909">
    <property type="entry name" value="Germane"/>
    <property type="match status" value="2"/>
</dbReference>
<feature type="signal peptide" evidence="1">
    <location>
        <begin position="1"/>
        <end position="22"/>
    </location>
</feature>
<dbReference type="AlphaFoldDB" id="A0A140L8Z8"/>
<organism evidence="3 4">
    <name type="scientific">Thermotalea metallivorans</name>
    <dbReference type="NCBI Taxonomy" id="520762"/>
    <lineage>
        <taxon>Bacteria</taxon>
        <taxon>Bacillati</taxon>
        <taxon>Bacillota</taxon>
        <taxon>Clostridia</taxon>
        <taxon>Peptostreptococcales</taxon>
        <taxon>Thermotaleaceae</taxon>
        <taxon>Thermotalea</taxon>
    </lineage>
</organism>
<keyword evidence="1" id="KW-0732">Signal</keyword>
<dbReference type="OrthoDB" id="9809406at2"/>
<dbReference type="Pfam" id="PF10646">
    <property type="entry name" value="Germane"/>
    <property type="match status" value="2"/>
</dbReference>
<gene>
    <name evidence="3" type="ORF">AN619_05510</name>
</gene>
<comment type="caution">
    <text evidence="3">The sequence shown here is derived from an EMBL/GenBank/DDBJ whole genome shotgun (WGS) entry which is preliminary data.</text>
</comment>
<protein>
    <recommendedName>
        <fullName evidence="2">GerMN domain-containing protein</fullName>
    </recommendedName>
</protein>
<evidence type="ECO:0000313" key="4">
    <source>
        <dbReference type="Proteomes" id="UP000070456"/>
    </source>
</evidence>
<dbReference type="RefSeq" id="WP_068554866.1">
    <property type="nucleotide sequence ID" value="NZ_LOEE01000019.1"/>
</dbReference>
<dbReference type="STRING" id="520762.AN619_05510"/>
<keyword evidence="4" id="KW-1185">Reference proteome</keyword>
<proteinExistence type="predicted"/>
<sequence length="301" mass="34630">MKKIAILILAVVLIFSTSGCVPQEKQTEVLRFKVFFADRNNEKIVAESRTIKLKQNDNKYEKVMEELIQGPKDKNLKMNIHPKTKILGVEKYNDIAMVNLSKEFTQTNGDIQQMIAIMTVTNTLTQFEEINSVKILIDGEEFRSSDGKIHGEFREFSMDGDAANKRSIVLYFSGSNGDKLIKEMRNIELQVNEKLEERIIRELIKGPRRDDLHKTIPVTTKVLWVKTEKDLAVVNLSEDFIRDHWGGSAGETMTIFSIVNSLTELPHITKVKFLIEGKEREVFIHYVFHEPFERDEGLIGK</sequence>
<evidence type="ECO:0000256" key="1">
    <source>
        <dbReference type="SAM" id="SignalP"/>
    </source>
</evidence>
<feature type="domain" description="GerMN" evidence="2">
    <location>
        <begin position="196"/>
        <end position="284"/>
    </location>
</feature>
<feature type="chain" id="PRO_5039682365" description="GerMN domain-containing protein" evidence="1">
    <location>
        <begin position="23"/>
        <end position="301"/>
    </location>
</feature>
<evidence type="ECO:0000259" key="2">
    <source>
        <dbReference type="SMART" id="SM00909"/>
    </source>
</evidence>
<evidence type="ECO:0000313" key="3">
    <source>
        <dbReference type="EMBL" id="KXG77023.1"/>
    </source>
</evidence>
<reference evidence="3 4" key="1">
    <citation type="submission" date="2015-12" db="EMBL/GenBank/DDBJ databases">
        <title>Draft genome sequence of the thermoanaerobe Thermotalea metallivorans, an isolate from the runoff channel of the Great Artesian Basin, Australia.</title>
        <authorList>
            <person name="Patel B.K."/>
        </authorList>
    </citation>
    <scope>NUCLEOTIDE SEQUENCE [LARGE SCALE GENOMIC DNA]</scope>
    <source>
        <strain evidence="3 4">B2-1</strain>
    </source>
</reference>
<dbReference type="Proteomes" id="UP000070456">
    <property type="component" value="Unassembled WGS sequence"/>
</dbReference>
<dbReference type="InterPro" id="IPR019606">
    <property type="entry name" value="GerMN"/>
</dbReference>
<dbReference type="PROSITE" id="PS51257">
    <property type="entry name" value="PROKAR_LIPOPROTEIN"/>
    <property type="match status" value="1"/>
</dbReference>